<protein>
    <recommendedName>
        <fullName evidence="6">CHY-type domain-containing protein</fullName>
    </recommendedName>
</protein>
<keyword evidence="2 4" id="KW-0863">Zinc-finger</keyword>
<feature type="domain" description="CHY-type" evidence="6">
    <location>
        <begin position="574"/>
        <end position="641"/>
    </location>
</feature>
<dbReference type="GO" id="GO:0008270">
    <property type="term" value="F:zinc ion binding"/>
    <property type="evidence" value="ECO:0007669"/>
    <property type="project" value="UniProtKB-KW"/>
</dbReference>
<dbReference type="AlphaFoldDB" id="A0A9P4JUS0"/>
<feature type="compositionally biased region" description="Acidic residues" evidence="5">
    <location>
        <begin position="356"/>
        <end position="378"/>
    </location>
</feature>
<feature type="region of interest" description="Disordered" evidence="5">
    <location>
        <begin position="134"/>
        <end position="188"/>
    </location>
</feature>
<dbReference type="PROSITE" id="PS51266">
    <property type="entry name" value="ZF_CHY"/>
    <property type="match status" value="1"/>
</dbReference>
<feature type="compositionally biased region" description="Basic and acidic residues" evidence="5">
    <location>
        <begin position="321"/>
        <end position="341"/>
    </location>
</feature>
<dbReference type="OrthoDB" id="10253329at2759"/>
<evidence type="ECO:0000256" key="4">
    <source>
        <dbReference type="PROSITE-ProRule" id="PRU00601"/>
    </source>
</evidence>
<evidence type="ECO:0000259" key="6">
    <source>
        <dbReference type="PROSITE" id="PS51266"/>
    </source>
</evidence>
<sequence>TSRISARPIPKTQLADPRQYQLSQLRRRFALKERNENNVTVLEFHLKPSDPDFPFDMDSLNCVLRVPLDYPKGEAPSLKVTNPDMPRGYQINVEKGFDGIVAGKPSATLLTHLNALDRQLEELLTRQKADTIKIMAPAPNPEKSQPSAPLSQEKDKPDSTPKSAYVPPEVRSVPSAAQKAAARQVRDTEVRQLEARMSRVAQFSKSRDGISFTVPIEPRKRTDLPIGLRAVKLVRLIVPDGYDIDPCRVEIIADDKEAAKNVEAAFLEHSRSTKMSLFSRINYLSQHIHTWAKRKLQSDAKSTDIPLAPGSVQGADMPKASLDRDTEPEQLHVRGEGDRPHVITIPRPPEWSTGHDDEEEEEEEEESSDSSEDEDEHQEETKAGEEDTQERQTPAAPTAAPPTAGGVLISFPHLELHGIELLEMESLSVSVKCDRCKTVKDVTKLQSTTKGGQARQDSCTKCARTFSIAFTADLLHTNSIRAAHLDLNGCTIVDMLLSSFIPTCAECSTPHPQPGVPAVRGDTSMAFCRECHKKMTFRIPEVKFLRISNASAALPDLPLRKKKPEKLGIVSGQELPDRGRCAHYKKSYRWFRFSCCGKVFPCDRCHDQTADHPIEQANRMICGFCSREQNYRPKDCGICHAWLTVRPGKGFWEGGTGTRDQLRMSRKDPRKYKRLPGSKVGKSKS</sequence>
<feature type="compositionally biased region" description="Low complexity" evidence="5">
    <location>
        <begin position="393"/>
        <end position="404"/>
    </location>
</feature>
<evidence type="ECO:0000313" key="8">
    <source>
        <dbReference type="Proteomes" id="UP000799536"/>
    </source>
</evidence>
<name>A0A9P4JUS0_9PLEO</name>
<dbReference type="Proteomes" id="UP000799536">
    <property type="component" value="Unassembled WGS sequence"/>
</dbReference>
<dbReference type="InterPro" id="IPR008913">
    <property type="entry name" value="Znf_CHY"/>
</dbReference>
<evidence type="ECO:0000313" key="7">
    <source>
        <dbReference type="EMBL" id="KAF2202918.1"/>
    </source>
</evidence>
<feature type="region of interest" description="Disordered" evidence="5">
    <location>
        <begin position="295"/>
        <end position="406"/>
    </location>
</feature>
<comment type="caution">
    <text evidence="7">The sequence shown here is derived from an EMBL/GenBank/DDBJ whole genome shotgun (WGS) entry which is preliminary data.</text>
</comment>
<dbReference type="Pfam" id="PF05495">
    <property type="entry name" value="zf-CHY"/>
    <property type="match status" value="1"/>
</dbReference>
<accession>A0A9P4JUS0</accession>
<evidence type="ECO:0000256" key="2">
    <source>
        <dbReference type="ARBA" id="ARBA00022771"/>
    </source>
</evidence>
<feature type="region of interest" description="Disordered" evidence="5">
    <location>
        <begin position="654"/>
        <end position="685"/>
    </location>
</feature>
<proteinExistence type="predicted"/>
<evidence type="ECO:0000256" key="3">
    <source>
        <dbReference type="ARBA" id="ARBA00022833"/>
    </source>
</evidence>
<dbReference type="SUPFAM" id="SSF48695">
    <property type="entry name" value="Multiheme cytochromes"/>
    <property type="match status" value="1"/>
</dbReference>
<evidence type="ECO:0000256" key="1">
    <source>
        <dbReference type="ARBA" id="ARBA00022723"/>
    </source>
</evidence>
<keyword evidence="8" id="KW-1185">Reference proteome</keyword>
<feature type="compositionally biased region" description="Basic residues" evidence="5">
    <location>
        <begin position="668"/>
        <end position="685"/>
    </location>
</feature>
<evidence type="ECO:0000256" key="5">
    <source>
        <dbReference type="SAM" id="MobiDB-lite"/>
    </source>
</evidence>
<keyword evidence="3" id="KW-0862">Zinc</keyword>
<feature type="non-terminal residue" evidence="7">
    <location>
        <position position="1"/>
    </location>
</feature>
<dbReference type="EMBL" id="ML993919">
    <property type="protein sequence ID" value="KAF2202918.1"/>
    <property type="molecule type" value="Genomic_DNA"/>
</dbReference>
<reference evidence="7" key="1">
    <citation type="journal article" date="2020" name="Stud. Mycol.">
        <title>101 Dothideomycetes genomes: a test case for predicting lifestyles and emergence of pathogens.</title>
        <authorList>
            <person name="Haridas S."/>
            <person name="Albert R."/>
            <person name="Binder M."/>
            <person name="Bloem J."/>
            <person name="Labutti K."/>
            <person name="Salamov A."/>
            <person name="Andreopoulos B."/>
            <person name="Baker S."/>
            <person name="Barry K."/>
            <person name="Bills G."/>
            <person name="Bluhm B."/>
            <person name="Cannon C."/>
            <person name="Castanera R."/>
            <person name="Culley D."/>
            <person name="Daum C."/>
            <person name="Ezra D."/>
            <person name="Gonzalez J."/>
            <person name="Henrissat B."/>
            <person name="Kuo A."/>
            <person name="Liang C."/>
            <person name="Lipzen A."/>
            <person name="Lutzoni F."/>
            <person name="Magnuson J."/>
            <person name="Mondo S."/>
            <person name="Nolan M."/>
            <person name="Ohm R."/>
            <person name="Pangilinan J."/>
            <person name="Park H.-J."/>
            <person name="Ramirez L."/>
            <person name="Alfaro M."/>
            <person name="Sun H."/>
            <person name="Tritt A."/>
            <person name="Yoshinaga Y."/>
            <person name="Zwiers L.-H."/>
            <person name="Turgeon B."/>
            <person name="Goodwin S."/>
            <person name="Spatafora J."/>
            <person name="Crous P."/>
            <person name="Grigoriev I."/>
        </authorList>
    </citation>
    <scope>NUCLEOTIDE SEQUENCE</scope>
    <source>
        <strain evidence="7">ATCC 74209</strain>
    </source>
</reference>
<dbReference type="SUPFAM" id="SSF161219">
    <property type="entry name" value="CHY zinc finger-like"/>
    <property type="match status" value="1"/>
</dbReference>
<organism evidence="7 8">
    <name type="scientific">Delitschia confertaspora ATCC 74209</name>
    <dbReference type="NCBI Taxonomy" id="1513339"/>
    <lineage>
        <taxon>Eukaryota</taxon>
        <taxon>Fungi</taxon>
        <taxon>Dikarya</taxon>
        <taxon>Ascomycota</taxon>
        <taxon>Pezizomycotina</taxon>
        <taxon>Dothideomycetes</taxon>
        <taxon>Pleosporomycetidae</taxon>
        <taxon>Pleosporales</taxon>
        <taxon>Delitschiaceae</taxon>
        <taxon>Delitschia</taxon>
    </lineage>
</organism>
<keyword evidence="1" id="KW-0479">Metal-binding</keyword>
<gene>
    <name evidence="7" type="ORF">GQ43DRAFT_368044</name>
</gene>
<dbReference type="InterPro" id="IPR037274">
    <property type="entry name" value="Znf_CHY_sf"/>
</dbReference>
<dbReference type="InterPro" id="IPR036280">
    <property type="entry name" value="Multihaem_cyt_sf"/>
</dbReference>